<feature type="domain" description="HTH OST-type" evidence="1">
    <location>
        <begin position="145"/>
        <end position="224"/>
    </location>
</feature>
<organism evidence="2 3">
    <name type="scientific">Shewanella inventionis</name>
    <dbReference type="NCBI Taxonomy" id="1738770"/>
    <lineage>
        <taxon>Bacteria</taxon>
        <taxon>Pseudomonadati</taxon>
        <taxon>Pseudomonadota</taxon>
        <taxon>Gammaproteobacteria</taxon>
        <taxon>Alteromonadales</taxon>
        <taxon>Shewanellaceae</taxon>
        <taxon>Shewanella</taxon>
    </lineage>
</organism>
<dbReference type="Pfam" id="PF12872">
    <property type="entry name" value="OST-HTH"/>
    <property type="match status" value="1"/>
</dbReference>
<reference evidence="3" key="1">
    <citation type="journal article" date="2019" name="Int. J. Syst. Evol. Microbiol.">
        <title>The Global Catalogue of Microorganisms (GCM) 10K type strain sequencing project: providing services to taxonomists for standard genome sequencing and annotation.</title>
        <authorList>
            <consortium name="The Broad Institute Genomics Platform"/>
            <consortium name="The Broad Institute Genome Sequencing Center for Infectious Disease"/>
            <person name="Wu L."/>
            <person name="Ma J."/>
        </authorList>
    </citation>
    <scope>NUCLEOTIDE SEQUENCE [LARGE SCALE GENOMIC DNA]</scope>
    <source>
        <strain evidence="3">CGMCC 1.15339</strain>
    </source>
</reference>
<dbReference type="PANTHER" id="PTHR35811">
    <property type="entry name" value="SLR1870 PROTEIN"/>
    <property type="match status" value="1"/>
</dbReference>
<dbReference type="InterPro" id="IPR012340">
    <property type="entry name" value="NA-bd_OB-fold"/>
</dbReference>
<proteinExistence type="predicted"/>
<protein>
    <recommendedName>
        <fullName evidence="1">HTH OST-type domain-containing protein</fullName>
    </recommendedName>
</protein>
<dbReference type="Proteomes" id="UP000617555">
    <property type="component" value="Unassembled WGS sequence"/>
</dbReference>
<evidence type="ECO:0000313" key="3">
    <source>
        <dbReference type="Proteomes" id="UP000617555"/>
    </source>
</evidence>
<dbReference type="SUPFAM" id="SSF50249">
    <property type="entry name" value="Nucleic acid-binding proteins"/>
    <property type="match status" value="1"/>
</dbReference>
<comment type="caution">
    <text evidence="2">The sequence shown here is derived from an EMBL/GenBank/DDBJ whole genome shotgun (WGS) entry which is preliminary data.</text>
</comment>
<dbReference type="InterPro" id="IPR041966">
    <property type="entry name" value="LOTUS-like"/>
</dbReference>
<evidence type="ECO:0000313" key="2">
    <source>
        <dbReference type="EMBL" id="GGB75437.1"/>
    </source>
</evidence>
<dbReference type="Gene3D" id="3.30.420.610">
    <property type="entry name" value="LOTUS domain-like"/>
    <property type="match status" value="1"/>
</dbReference>
<dbReference type="InterPro" id="IPR025605">
    <property type="entry name" value="OST-HTH/LOTUS_dom"/>
</dbReference>
<name>A0ABQ1JSP6_9GAMM</name>
<keyword evidence="3" id="KW-1185">Reference proteome</keyword>
<dbReference type="CDD" id="cd11297">
    <property type="entry name" value="PIN_LabA-like_N_1"/>
    <property type="match status" value="1"/>
</dbReference>
<dbReference type="Gene3D" id="3.40.50.1010">
    <property type="entry name" value="5'-nuclease"/>
    <property type="match status" value="1"/>
</dbReference>
<evidence type="ECO:0000259" key="1">
    <source>
        <dbReference type="PROSITE" id="PS51644"/>
    </source>
</evidence>
<dbReference type="Gene3D" id="2.40.50.140">
    <property type="entry name" value="Nucleic acid-binding proteins"/>
    <property type="match status" value="1"/>
</dbReference>
<dbReference type="PANTHER" id="PTHR35811:SF1">
    <property type="entry name" value="HTH OST-TYPE DOMAIN-CONTAINING PROTEIN"/>
    <property type="match status" value="1"/>
</dbReference>
<dbReference type="EMBL" id="BMII01000052">
    <property type="protein sequence ID" value="GGB75437.1"/>
    <property type="molecule type" value="Genomic_DNA"/>
</dbReference>
<dbReference type="PROSITE" id="PS51644">
    <property type="entry name" value="HTH_OST"/>
    <property type="match status" value="1"/>
</dbReference>
<sequence length="309" mass="34730">MSALTFAVLVDGENASQVQYASMLEEVEKYGTVAIKWVYADWTAREQVSWQDILHETASSPKQQFHYGKDAADHALVMDAIELISNNQRINAICIVSSDGGFYSLAQRIREKGLHVMAIGKENTPDRFRKACHNFVFTKNLSDPVTRLSHQDLNALLVDSYLRCVQSNEPVYLGDMGNMLKMFDSSFDPRNYGFLSLKKLIKDKAELFDIVDEKIDQCFIAMRTSNKKASGTTVQGVIRKLDSKREFGFISSNQGDYHFSFIEVKGSTALLKEGKTVWFKVPDIDSKKDLASGQCPSAKNIVLNKQQVA</sequence>
<gene>
    <name evidence="2" type="ORF">GCM10011607_39670</name>
</gene>
<dbReference type="RefSeq" id="WP_229706729.1">
    <property type="nucleotide sequence ID" value="NZ_BMII01000052.1"/>
</dbReference>
<accession>A0ABQ1JSP6</accession>
<dbReference type="CDD" id="cd10146">
    <property type="entry name" value="LabA_like_C"/>
    <property type="match status" value="1"/>
</dbReference>
<dbReference type="InterPro" id="IPR021139">
    <property type="entry name" value="NYN"/>
</dbReference>
<dbReference type="Pfam" id="PF01936">
    <property type="entry name" value="NYN"/>
    <property type="match status" value="1"/>
</dbReference>